<dbReference type="PANTHER" id="PTHR43371:SF1">
    <property type="entry name" value="RIBONUCLEOSIDE-DIPHOSPHATE REDUCTASE"/>
    <property type="match status" value="1"/>
</dbReference>
<dbReference type="PRINTS" id="PR01183">
    <property type="entry name" value="RIBORDTASEM1"/>
</dbReference>
<evidence type="ECO:0000256" key="5">
    <source>
        <dbReference type="ARBA" id="ARBA00022628"/>
    </source>
</evidence>
<dbReference type="EC" id="1.17.4.1" evidence="3 14"/>
<keyword evidence="20" id="KW-1185">Reference proteome</keyword>
<dbReference type="InterPro" id="IPR024434">
    <property type="entry name" value="TSCPD_dom"/>
</dbReference>
<dbReference type="Gene3D" id="3.20.70.20">
    <property type="match status" value="1"/>
</dbReference>
<dbReference type="InterPro" id="IPR050862">
    <property type="entry name" value="RdRp_reductase_class-2"/>
</dbReference>
<evidence type="ECO:0000256" key="6">
    <source>
        <dbReference type="ARBA" id="ARBA00022634"/>
    </source>
</evidence>
<dbReference type="SUPFAM" id="SSF51998">
    <property type="entry name" value="PFL-like glycyl radical enzymes"/>
    <property type="match status" value="1"/>
</dbReference>
<evidence type="ECO:0000313" key="20">
    <source>
        <dbReference type="Proteomes" id="UP001333102"/>
    </source>
</evidence>
<dbReference type="RefSeq" id="WP_324668626.1">
    <property type="nucleotide sequence ID" value="NZ_CP141614.1"/>
</dbReference>
<keyword evidence="11 14" id="KW-0170">Cobalt</keyword>
<dbReference type="EMBL" id="CP141614">
    <property type="protein sequence ID" value="WRP14314.1"/>
    <property type="molecule type" value="Genomic_DNA"/>
</dbReference>
<evidence type="ECO:0000256" key="11">
    <source>
        <dbReference type="ARBA" id="ARBA00023285"/>
    </source>
</evidence>
<evidence type="ECO:0000256" key="8">
    <source>
        <dbReference type="ARBA" id="ARBA00023002"/>
    </source>
</evidence>
<dbReference type="InterPro" id="IPR013509">
    <property type="entry name" value="RNR_lsu_N"/>
</dbReference>
<sequence length="960" mass="105247">MGGRPYRWGPVQELIFLDRYSPKAAREEIQAGDVVVVMTSDDRRYPAKEVGIVEAVEGDEVVVRLKVNGEVIRRPRNRCDKPLETRPEQMWDRLARAAARVEAEGQRARLAREFRWLLDGFRFVPGGRINAMLGTDQALTAYNCYVIPVRGRTSDVPPDSRHAIIDTLGNMVEIMARGGGVGINLSVLRPRLAYVKGVNGKSSGSVSWGALFSFATGLVEQGGSRRGALMLILNVWHPDVVEFINAKRDFAAITNANISVGITEEFERALEADAEWELVFPDTTDPDYDRLWDGDLKKWRALGKPVKVYQRLRARDLFRQIVESAWASAEPGFVRLDYANAMSNSWYFAPLISTNPCGEQPLPPWGVCLLGHLNLARFVEEGKVKWEELARAARLAVRFLDDVIDITPYFFEENERQQKLERRVGMGTMGLGEMLIHLGIRYGSPEAVKFADELYGFIAREAYLGSVDLAREKGPFPAFDADRFLQSGFMKTMPEDVREAVRRHGIRNVTLMTQAPTGTTGTMAGTSTGIEPYYAWSYYRHGRLGRKEVFEPVVQEYFEAHPELGGDVKKLPPHFVTALELTPEEHVRMQAAIQRWVDSAISKTANLPAHYTVEQTMELYQLAIKLGCKGVTIYRDRSRDEQVLVAKDETSPGQQAEVERRAAEARTELAGAPVAAPAQAGRGWSSPLEVEPRAVIGEVPEEVQGFTYRQKTLVGTARVVINEHPRGQPFEAIIVLGKGGMDITADAEAIGRLISLYLRTPSPISNLEKLALVVEQLRNIGGAQPFGFGPDRVLSMPDALAKALERYLRTRRAGEEASGQTGQGGAEGQEEAEGAEGEGGQVAADGGGRGESAQVRRRPVVRPDPPDGGPAGQRASQPQGRRKGATTGASLAVSGPVAAEARGQAIPGPTLSAVTEPGKSTSNGHVQPLAGADICPVCGQAQYVRVEGCGYCQNCGYTRC</sequence>
<evidence type="ECO:0000256" key="15">
    <source>
        <dbReference type="SAM" id="MobiDB-lite"/>
    </source>
</evidence>
<feature type="domain" description="Ribonucleotide reductase large subunit N-terminal" evidence="16">
    <location>
        <begin position="81"/>
        <end position="137"/>
    </location>
</feature>
<comment type="function">
    <text evidence="12 14">Catalyzes the reduction of ribonucleotides to deoxyribonucleotides. May function to provide a pool of deoxyribonucleotide precursors for DNA repair during oxygen limitation and/or for immediate growth after restoration of oxygen.</text>
</comment>
<name>A0ABZ1BNL6_9FIRM</name>
<evidence type="ECO:0000259" key="16">
    <source>
        <dbReference type="Pfam" id="PF00317"/>
    </source>
</evidence>
<dbReference type="InterPro" id="IPR000788">
    <property type="entry name" value="RNR_lg_C"/>
</dbReference>
<dbReference type="CDD" id="cd02888">
    <property type="entry name" value="RNR_II_dimer"/>
    <property type="match status" value="1"/>
</dbReference>
<dbReference type="Proteomes" id="UP001333102">
    <property type="component" value="Chromosome"/>
</dbReference>
<reference evidence="20" key="1">
    <citation type="submission" date="2023-12" db="EMBL/GenBank/DDBJ databases">
        <title>Novel isolates from deep terrestrial aquifers shed light on the physiology and ecology of the class Limnochordia.</title>
        <authorList>
            <person name="Karnachuk O.V."/>
            <person name="Lukina A.P."/>
            <person name="Avakyan M.R."/>
            <person name="Kadnikov V."/>
            <person name="Begmatov S."/>
            <person name="Beletsky A.V."/>
            <person name="Mardanov A.V."/>
            <person name="Ravin N.V."/>
        </authorList>
    </citation>
    <scope>NUCLEOTIDE SEQUENCE [LARGE SCALE GENOMIC DNA]</scope>
    <source>
        <strain evidence="20">LN</strain>
    </source>
</reference>
<feature type="compositionally biased region" description="Gly residues" evidence="15">
    <location>
        <begin position="837"/>
        <end position="850"/>
    </location>
</feature>
<feature type="domain" description="TSCPD" evidence="18">
    <location>
        <begin position="712"/>
        <end position="808"/>
    </location>
</feature>
<evidence type="ECO:0000256" key="4">
    <source>
        <dbReference type="ARBA" id="ARBA00014409"/>
    </source>
</evidence>
<keyword evidence="10" id="KW-1015">Disulfide bond</keyword>
<feature type="region of interest" description="Disordered" evidence="15">
    <location>
        <begin position="812"/>
        <end position="889"/>
    </location>
</feature>
<accession>A0ABZ1BNL6</accession>
<evidence type="ECO:0000256" key="7">
    <source>
        <dbReference type="ARBA" id="ARBA00022741"/>
    </source>
</evidence>
<feature type="region of interest" description="Disordered" evidence="15">
    <location>
        <begin position="902"/>
        <end position="922"/>
    </location>
</feature>
<dbReference type="Pfam" id="PF02867">
    <property type="entry name" value="Ribonuc_red_lgC"/>
    <property type="match status" value="1"/>
</dbReference>
<dbReference type="Pfam" id="PF00317">
    <property type="entry name" value="Ribonuc_red_lgN"/>
    <property type="match status" value="1"/>
</dbReference>
<protein>
    <recommendedName>
        <fullName evidence="4 14">Vitamin B12-dependent ribonucleotide reductase</fullName>
        <ecNumber evidence="3 14">1.17.4.1</ecNumber>
    </recommendedName>
</protein>
<dbReference type="NCBIfam" id="TIGR02504">
    <property type="entry name" value="NrdJ_Z"/>
    <property type="match status" value="1"/>
</dbReference>
<keyword evidence="5 14" id="KW-0846">Cobalamin</keyword>
<feature type="domain" description="Ribonucleotide reductase large subunit C-terminal" evidence="17">
    <location>
        <begin position="144"/>
        <end position="634"/>
    </location>
</feature>
<evidence type="ECO:0000256" key="13">
    <source>
        <dbReference type="ARBA" id="ARBA00047754"/>
    </source>
</evidence>
<evidence type="ECO:0000256" key="9">
    <source>
        <dbReference type="ARBA" id="ARBA00023116"/>
    </source>
</evidence>
<feature type="region of interest" description="Disordered" evidence="15">
    <location>
        <begin position="647"/>
        <end position="666"/>
    </location>
</feature>
<feature type="compositionally biased region" description="Basic and acidic residues" evidence="15">
    <location>
        <begin position="657"/>
        <end position="666"/>
    </location>
</feature>
<comment type="similarity">
    <text evidence="2 14">Belongs to the ribonucleoside diphosphate reductase class-2 family.</text>
</comment>
<evidence type="ECO:0000256" key="3">
    <source>
        <dbReference type="ARBA" id="ARBA00012274"/>
    </source>
</evidence>
<gene>
    <name evidence="19" type="ORF">VLY81_12975</name>
</gene>
<dbReference type="PANTHER" id="PTHR43371">
    <property type="entry name" value="VITAMIN B12-DEPENDENT RIBONUCLEOTIDE REDUCTASE"/>
    <property type="match status" value="1"/>
</dbReference>
<keyword evidence="7 14" id="KW-0547">Nucleotide-binding</keyword>
<evidence type="ECO:0000256" key="2">
    <source>
        <dbReference type="ARBA" id="ARBA00007405"/>
    </source>
</evidence>
<comment type="catalytic activity">
    <reaction evidence="13 14">
        <text>a 2'-deoxyribonucleoside 5'-diphosphate + [thioredoxin]-disulfide + H2O = a ribonucleoside 5'-diphosphate + [thioredoxin]-dithiol</text>
        <dbReference type="Rhea" id="RHEA:23252"/>
        <dbReference type="Rhea" id="RHEA-COMP:10698"/>
        <dbReference type="Rhea" id="RHEA-COMP:10700"/>
        <dbReference type="ChEBI" id="CHEBI:15377"/>
        <dbReference type="ChEBI" id="CHEBI:29950"/>
        <dbReference type="ChEBI" id="CHEBI:50058"/>
        <dbReference type="ChEBI" id="CHEBI:57930"/>
        <dbReference type="ChEBI" id="CHEBI:73316"/>
        <dbReference type="EC" id="1.17.4.1"/>
    </reaction>
</comment>
<evidence type="ECO:0000259" key="17">
    <source>
        <dbReference type="Pfam" id="PF02867"/>
    </source>
</evidence>
<comment type="cofactor">
    <cofactor evidence="1 14">
        <name>adenosylcob(III)alamin</name>
        <dbReference type="ChEBI" id="CHEBI:18408"/>
    </cofactor>
</comment>
<organism evidence="19 20">
    <name type="scientific">Geochorda subterranea</name>
    <dbReference type="NCBI Taxonomy" id="3109564"/>
    <lineage>
        <taxon>Bacteria</taxon>
        <taxon>Bacillati</taxon>
        <taxon>Bacillota</taxon>
        <taxon>Limnochordia</taxon>
        <taxon>Limnochordales</taxon>
        <taxon>Geochordaceae</taxon>
        <taxon>Geochorda</taxon>
    </lineage>
</organism>
<keyword evidence="6 14" id="KW-0237">DNA synthesis</keyword>
<evidence type="ECO:0000256" key="12">
    <source>
        <dbReference type="ARBA" id="ARBA00025437"/>
    </source>
</evidence>
<dbReference type="InterPro" id="IPR013344">
    <property type="entry name" value="RNR_NrdJ/NrdZ"/>
</dbReference>
<dbReference type="Pfam" id="PF12637">
    <property type="entry name" value="TSCPD"/>
    <property type="match status" value="1"/>
</dbReference>
<evidence type="ECO:0000256" key="1">
    <source>
        <dbReference type="ARBA" id="ARBA00001922"/>
    </source>
</evidence>
<keyword evidence="8 14" id="KW-0560">Oxidoreductase</keyword>
<evidence type="ECO:0000313" key="19">
    <source>
        <dbReference type="EMBL" id="WRP14314.1"/>
    </source>
</evidence>
<keyword evidence="9" id="KW-0215">Deoxyribonucleotide synthesis</keyword>
<evidence type="ECO:0000256" key="14">
    <source>
        <dbReference type="RuleBase" id="RU364064"/>
    </source>
</evidence>
<evidence type="ECO:0000256" key="10">
    <source>
        <dbReference type="ARBA" id="ARBA00023157"/>
    </source>
</evidence>
<dbReference type="GO" id="GO:0004748">
    <property type="term" value="F:ribonucleoside-diphosphate reductase activity, thioredoxin disulfide as acceptor"/>
    <property type="evidence" value="ECO:0007669"/>
    <property type="project" value="UniProtKB-EC"/>
</dbReference>
<proteinExistence type="inferred from homology"/>
<evidence type="ECO:0000259" key="18">
    <source>
        <dbReference type="Pfam" id="PF12637"/>
    </source>
</evidence>